<dbReference type="AlphaFoldDB" id="A0A383CVD0"/>
<dbReference type="EMBL" id="UINC01212114">
    <property type="protein sequence ID" value="SVE36296.1"/>
    <property type="molecule type" value="Genomic_DNA"/>
</dbReference>
<evidence type="ECO:0008006" key="2">
    <source>
        <dbReference type="Google" id="ProtNLM"/>
    </source>
</evidence>
<proteinExistence type="predicted"/>
<protein>
    <recommendedName>
        <fullName evidence="2">Aminotransferase class I/classII domain-containing protein</fullName>
    </recommendedName>
</protein>
<name>A0A383CVD0_9ZZZZ</name>
<feature type="non-terminal residue" evidence="1">
    <location>
        <position position="108"/>
    </location>
</feature>
<sequence length="108" mass="12165">MMGGDPAFNKPYHLVKPLFPLLSDLNKGLKNLSKTRFLSNQGLYVKILEKELAKFFGVEYCALFCNGTIAEMCLFKCLDISGRVLVPSFTFPSTIQALHWIGIDTEFI</sequence>
<accession>A0A383CVD0</accession>
<organism evidence="1">
    <name type="scientific">marine metagenome</name>
    <dbReference type="NCBI Taxonomy" id="408172"/>
    <lineage>
        <taxon>unclassified sequences</taxon>
        <taxon>metagenomes</taxon>
        <taxon>ecological metagenomes</taxon>
    </lineage>
</organism>
<dbReference type="InterPro" id="IPR015421">
    <property type="entry name" value="PyrdxlP-dep_Trfase_major"/>
</dbReference>
<reference evidence="1" key="1">
    <citation type="submission" date="2018-05" db="EMBL/GenBank/DDBJ databases">
        <authorList>
            <person name="Lanie J.A."/>
            <person name="Ng W.-L."/>
            <person name="Kazmierczak K.M."/>
            <person name="Andrzejewski T.M."/>
            <person name="Davidsen T.M."/>
            <person name="Wayne K.J."/>
            <person name="Tettelin H."/>
            <person name="Glass J.I."/>
            <person name="Rusch D."/>
            <person name="Podicherti R."/>
            <person name="Tsui H.-C.T."/>
            <person name="Winkler M.E."/>
        </authorList>
    </citation>
    <scope>NUCLEOTIDE SEQUENCE</scope>
</reference>
<dbReference type="Gene3D" id="3.40.640.10">
    <property type="entry name" value="Type I PLP-dependent aspartate aminotransferase-like (Major domain)"/>
    <property type="match status" value="1"/>
</dbReference>
<dbReference type="SUPFAM" id="SSF53383">
    <property type="entry name" value="PLP-dependent transferases"/>
    <property type="match status" value="1"/>
</dbReference>
<evidence type="ECO:0000313" key="1">
    <source>
        <dbReference type="EMBL" id="SVE36296.1"/>
    </source>
</evidence>
<gene>
    <name evidence="1" type="ORF">METZ01_LOCUS489150</name>
</gene>
<dbReference type="InterPro" id="IPR015424">
    <property type="entry name" value="PyrdxlP-dep_Trfase"/>
</dbReference>
<dbReference type="InterPro" id="IPR000653">
    <property type="entry name" value="DegT/StrS_aminotransferase"/>
</dbReference>
<dbReference type="Pfam" id="PF01041">
    <property type="entry name" value="DegT_DnrJ_EryC1"/>
    <property type="match status" value="1"/>
</dbReference>